<evidence type="ECO:0008006" key="4">
    <source>
        <dbReference type="Google" id="ProtNLM"/>
    </source>
</evidence>
<dbReference type="SUPFAM" id="SSF52402">
    <property type="entry name" value="Adenine nucleotide alpha hydrolases-like"/>
    <property type="match status" value="1"/>
</dbReference>
<evidence type="ECO:0000313" key="3">
    <source>
        <dbReference type="Proteomes" id="UP000041625"/>
    </source>
</evidence>
<evidence type="ECO:0000313" key="2">
    <source>
        <dbReference type="EMBL" id="CDT80259.1"/>
    </source>
</evidence>
<name>A0AA86X031_9VIBR</name>
<dbReference type="InterPro" id="IPR052188">
    <property type="entry name" value="Ni-pincer_cofactor_biosynth"/>
</dbReference>
<dbReference type="PANTHER" id="PTHR43169">
    <property type="entry name" value="EXSB FAMILY PROTEIN"/>
    <property type="match status" value="1"/>
</dbReference>
<dbReference type="AlphaFoldDB" id="A0AA86X031"/>
<organism evidence="2 3">
    <name type="scientific">Vibrio coralliirubri</name>
    <dbReference type="NCBI Taxonomy" id="1516159"/>
    <lineage>
        <taxon>Bacteria</taxon>
        <taxon>Pseudomonadati</taxon>
        <taxon>Pseudomonadota</taxon>
        <taxon>Gammaproteobacteria</taxon>
        <taxon>Vibrionales</taxon>
        <taxon>Vibrionaceae</taxon>
        <taxon>Vibrio</taxon>
    </lineage>
</organism>
<dbReference type="PIRSF" id="PIRSF006661">
    <property type="entry name" value="PP-lp_UCP006661"/>
    <property type="match status" value="1"/>
</dbReference>
<keyword evidence="3" id="KW-1185">Reference proteome</keyword>
<dbReference type="EMBL" id="CCKJ01000037">
    <property type="protein sequence ID" value="CDT80259.1"/>
    <property type="molecule type" value="Genomic_DNA"/>
</dbReference>
<dbReference type="InterPro" id="IPR014729">
    <property type="entry name" value="Rossmann-like_a/b/a_fold"/>
</dbReference>
<reference evidence="2 3" key="1">
    <citation type="submission" date="2014-06" db="EMBL/GenBank/DDBJ databases">
        <authorList>
            <person name="Le Roux F."/>
        </authorList>
    </citation>
    <scope>NUCLEOTIDE SEQUENCE [LARGE SCALE GENOMIC DNA]</scope>
    <source>
        <strain evidence="2 3">J2-31</strain>
    </source>
</reference>
<dbReference type="Proteomes" id="UP000041625">
    <property type="component" value="Unassembled WGS sequence"/>
</dbReference>
<sequence length="269" mass="29841">MNATNNDLIKLSDYLLMLGKVTVATSGGVDSMTLAYIAHNVLGSNAKIIHSLSSAVPSQDTERIKKHAEKYGWNLEIVKSGELDDPHYQNNPVNRCYYCKSCLYSTLASFQFGELVSGTNLDDLDDYRPGLIAAKEFSVKHPYVEVGIDKAAIRSLATYLNLDELATLPASPCLSSRIETGIQINDTNLGAVQKVEKHLRQYFPNQTLRCRVQHNQIGIEIQQDTFATLSESEVTTMTKEIVQLVRDSLSELPIQFMPYKMGSAFVGAK</sequence>
<comment type="caution">
    <text evidence="2">The sequence shown here is derived from an EMBL/GenBank/DDBJ whole genome shotgun (WGS) entry which is preliminary data.</text>
</comment>
<dbReference type="RefSeq" id="WP_050651291.1">
    <property type="nucleotide sequence ID" value="NZ_LK933979.1"/>
</dbReference>
<accession>A0AA86X031</accession>
<protein>
    <recommendedName>
        <fullName evidence="4">TIGR00268 family protein</fullName>
    </recommendedName>
</protein>
<evidence type="ECO:0000256" key="1">
    <source>
        <dbReference type="PIRSR" id="PIRSR006661-1"/>
    </source>
</evidence>
<gene>
    <name evidence="2" type="ORF">VCR31J2_1310865</name>
</gene>
<dbReference type="PANTHER" id="PTHR43169:SF2">
    <property type="entry name" value="NAD_GMP SYNTHASE DOMAIN-CONTAINING PROTEIN"/>
    <property type="match status" value="1"/>
</dbReference>
<dbReference type="GO" id="GO:0016783">
    <property type="term" value="F:sulfurtransferase activity"/>
    <property type="evidence" value="ECO:0007669"/>
    <property type="project" value="InterPro"/>
</dbReference>
<feature type="active site" description="Nucleophile and sulfur donor" evidence="1">
    <location>
        <position position="173"/>
    </location>
</feature>
<dbReference type="Gene3D" id="3.40.50.620">
    <property type="entry name" value="HUPs"/>
    <property type="match status" value="1"/>
</dbReference>
<dbReference type="InterPro" id="IPR005232">
    <property type="entry name" value="LarE"/>
</dbReference>
<proteinExistence type="predicted"/>